<reference evidence="6 7" key="1">
    <citation type="submission" date="2017-07" db="EMBL/GenBank/DDBJ databases">
        <title>Draft sequence of Rhodococcus enclensis 23b-28.</title>
        <authorList>
            <person name="Besaury L."/>
            <person name="Sancelme M."/>
            <person name="Amato P."/>
            <person name="Lallement A."/>
            <person name="Delort A.-M."/>
        </authorList>
    </citation>
    <scope>NUCLEOTIDE SEQUENCE [LARGE SCALE GENOMIC DNA]</scope>
    <source>
        <strain evidence="6 7">23b-28</strain>
    </source>
</reference>
<sequence length="992" mass="105742">MRLHKLEVSSFGPFADTVEVDFDRLGADGLFLLHGDTGAGKTTILDAVAFALYGRVPGARNEGKRLLSDHAPAGSVPRVELEATISGRRIKLVRSPEYSRPKKRGTGSITENAKATLTWLDGRGENLSRIPDIGDEINRLMGMSADQFFQVVLLPQGEFAKFLRAESDERGKLLERLFDTKRFVSVEAWFDAKRKASATALAAREQSVRLLLAKVETAAGLEVGAEAHPLEWSRKLLAEAQDTRDTSLAELVTAKDAAAEANRVLTVAQRTADLVARRNRATAELAAFNTGAAQRAVIGAELETAKRALPVAAVAGDVDAAGLHLAAALESMTAAMSTYSATGGPEIFVPEVWPPTDDERQRVVARIRTWRDEIVRLDAMAEDARRADAAEAEIEKLGVRRDALSERIDAIAVERTQLPEMVRSAGQRLEDAQRAHAALPGLEAALAKASDAAAAAHEFVSLRAQAEKIRVQVLDARDAHQSARGRWLDLVQKRIEGMAAELASSLAPGDPCQVCGSREHPAPAQSDVVTVTEPDLEVASAAERAAEKALSKVVDRQVTVDRDIDRVIARGGDGDVAELDRLRAAARNAVDEATHSAGQVGELADKLGHLNERDGELQQESASMTAELAALTERTTTLSATVEQIRAAIVAAVGEDSTIAAQRSRFERLASAASAASEMRDDAVRAQARSAELSTKLAAAAAAAGFDSVEAAIEGVRSPARIAAIETELAKARDLEVAARTVLDDPEVVAVSEVETVDVDGPRERALQCAEVVNSAVAAASLAENRVSDLERFSGQLEKAYEAVAPERELHDELAALADVIAGKGQNSRKMSLRAYVLASRLEEIAVSASVRLQRMSGGRYEFVHSDEAGSRGRRGGLGLDIRDDFTGVVRSAKTLSGGESFLASLSLALGLADVVAAESGGIVLDTMFIDEGFGTLDADTLDSVMAVLDELRDGGRVVGIVSHVDEMRQRIPSRLHVIRGRAGSSVKVIAG</sequence>
<dbReference type="AlphaFoldDB" id="A0A2A5J404"/>
<keyword evidence="6" id="KW-0378">Hydrolase</keyword>
<evidence type="ECO:0000256" key="2">
    <source>
        <dbReference type="ARBA" id="ARBA00011322"/>
    </source>
</evidence>
<proteinExistence type="inferred from homology"/>
<comment type="subunit">
    <text evidence="2">Heterodimer of SbcC and SbcD.</text>
</comment>
<dbReference type="InterPro" id="IPR027417">
    <property type="entry name" value="P-loop_NTPase"/>
</dbReference>
<evidence type="ECO:0000256" key="4">
    <source>
        <dbReference type="SAM" id="Coils"/>
    </source>
</evidence>
<comment type="caution">
    <text evidence="6">The sequence shown here is derived from an EMBL/GenBank/DDBJ whole genome shotgun (WGS) entry which is preliminary data.</text>
</comment>
<dbReference type="PANTHER" id="PTHR32114:SF2">
    <property type="entry name" value="ABC TRANSPORTER ABCH.3"/>
    <property type="match status" value="1"/>
</dbReference>
<dbReference type="GO" id="GO:0006302">
    <property type="term" value="P:double-strand break repair"/>
    <property type="evidence" value="ECO:0007669"/>
    <property type="project" value="InterPro"/>
</dbReference>
<evidence type="ECO:0000313" key="7">
    <source>
        <dbReference type="Proteomes" id="UP000230886"/>
    </source>
</evidence>
<evidence type="ECO:0000313" key="6">
    <source>
        <dbReference type="EMBL" id="PCK23957.1"/>
    </source>
</evidence>
<keyword evidence="4" id="KW-0175">Coiled coil</keyword>
<protein>
    <recommendedName>
        <fullName evidence="3">Nuclease SbcCD subunit C</fullName>
    </recommendedName>
</protein>
<evidence type="ECO:0000259" key="5">
    <source>
        <dbReference type="Pfam" id="PF13476"/>
    </source>
</evidence>
<evidence type="ECO:0000256" key="3">
    <source>
        <dbReference type="ARBA" id="ARBA00013368"/>
    </source>
</evidence>
<dbReference type="Proteomes" id="UP000230886">
    <property type="component" value="Unassembled WGS sequence"/>
</dbReference>
<dbReference type="Pfam" id="PF13558">
    <property type="entry name" value="SbcC_Walker_B"/>
    <property type="match status" value="1"/>
</dbReference>
<dbReference type="RefSeq" id="WP_099698607.1">
    <property type="nucleotide sequence ID" value="NZ_NOVD01000040.1"/>
</dbReference>
<dbReference type="Gene3D" id="3.40.50.300">
    <property type="entry name" value="P-loop containing nucleotide triphosphate hydrolases"/>
    <property type="match status" value="2"/>
</dbReference>
<keyword evidence="6" id="KW-0269">Exonuclease</keyword>
<keyword evidence="6" id="KW-0540">Nuclease</keyword>
<dbReference type="GO" id="GO:0016887">
    <property type="term" value="F:ATP hydrolysis activity"/>
    <property type="evidence" value="ECO:0007669"/>
    <property type="project" value="InterPro"/>
</dbReference>
<dbReference type="Pfam" id="PF13476">
    <property type="entry name" value="AAA_23"/>
    <property type="match status" value="1"/>
</dbReference>
<dbReference type="SUPFAM" id="SSF52540">
    <property type="entry name" value="P-loop containing nucleoside triphosphate hydrolases"/>
    <property type="match status" value="1"/>
</dbReference>
<gene>
    <name evidence="6" type="ORF">CHR55_28235</name>
</gene>
<feature type="coiled-coil region" evidence="4">
    <location>
        <begin position="367"/>
        <end position="407"/>
    </location>
</feature>
<accession>A0A2A5J404</accession>
<name>A0A2A5J404_RHOSG</name>
<dbReference type="EMBL" id="NOVD01000040">
    <property type="protein sequence ID" value="PCK23957.1"/>
    <property type="molecule type" value="Genomic_DNA"/>
</dbReference>
<feature type="domain" description="Rad50/SbcC-type AAA" evidence="5">
    <location>
        <begin position="5"/>
        <end position="181"/>
    </location>
</feature>
<evidence type="ECO:0000256" key="1">
    <source>
        <dbReference type="ARBA" id="ARBA00006930"/>
    </source>
</evidence>
<dbReference type="GO" id="GO:0004527">
    <property type="term" value="F:exonuclease activity"/>
    <property type="evidence" value="ECO:0007669"/>
    <property type="project" value="UniProtKB-KW"/>
</dbReference>
<organism evidence="6 7">
    <name type="scientific">Rhodococcus qingshengii</name>
    <dbReference type="NCBI Taxonomy" id="334542"/>
    <lineage>
        <taxon>Bacteria</taxon>
        <taxon>Bacillati</taxon>
        <taxon>Actinomycetota</taxon>
        <taxon>Actinomycetes</taxon>
        <taxon>Mycobacteriales</taxon>
        <taxon>Nocardiaceae</taxon>
        <taxon>Rhodococcus</taxon>
        <taxon>Rhodococcus erythropolis group</taxon>
    </lineage>
</organism>
<dbReference type="PANTHER" id="PTHR32114">
    <property type="entry name" value="ABC TRANSPORTER ABCH.3"/>
    <property type="match status" value="1"/>
</dbReference>
<comment type="similarity">
    <text evidence="1">Belongs to the SMC family. SbcC subfamily.</text>
</comment>
<dbReference type="InterPro" id="IPR038729">
    <property type="entry name" value="Rad50/SbcC_AAA"/>
</dbReference>